<organism evidence="2 3">
    <name type="scientific">Aspergillus saccharolyticus JOP 1030-1</name>
    <dbReference type="NCBI Taxonomy" id="1450539"/>
    <lineage>
        <taxon>Eukaryota</taxon>
        <taxon>Fungi</taxon>
        <taxon>Dikarya</taxon>
        <taxon>Ascomycota</taxon>
        <taxon>Pezizomycotina</taxon>
        <taxon>Eurotiomycetes</taxon>
        <taxon>Eurotiomycetidae</taxon>
        <taxon>Eurotiales</taxon>
        <taxon>Aspergillaceae</taxon>
        <taxon>Aspergillus</taxon>
        <taxon>Aspergillus subgen. Circumdati</taxon>
    </lineage>
</organism>
<evidence type="ECO:0000259" key="1">
    <source>
        <dbReference type="Pfam" id="PF24864"/>
    </source>
</evidence>
<dbReference type="STRING" id="1450539.A0A318ZDF4"/>
<sequence>MRHFDAWVLRDPYSIFHYYPTGRRWPETVRSLIQDRQICAPIPTPSTRSTTTPAVFHDIDPQLDSPLFNRLPAEIRIKIWTHVFDAEAPTLIHLVQIRDQIRHVRCPNAVSTAVDKNRRCCPVTAARWRTDQPWSFSSSSVSSSTSKLYPHTHPALPLHLTNAPTSLLRTCRTIYNEASPVLYRTATFDIDDLSTLLAFTDQVNAACLREIRRLQVQVVPLGGMFDDPRTSHSIHAHTHSTVLWTTFWERIATRLTGLDELALCIDLGRFTTTSQGTVVGGYKLPLPSSAEGAEAAWARPILRVRGLKCFELAVTARCDATAAARAGVEREVGGPERLERLRQGIRGVVCSSVRQAGGDGVGQVEVEEEPGLAGDVGYDGSGLRAGWRVPKRRLAICAA</sequence>
<accession>A0A318ZDF4</accession>
<gene>
    <name evidence="2" type="ORF">BP01DRAFT_349046</name>
</gene>
<reference evidence="2 3" key="1">
    <citation type="submission" date="2016-12" db="EMBL/GenBank/DDBJ databases">
        <title>The genomes of Aspergillus section Nigri reveals drivers in fungal speciation.</title>
        <authorList>
            <consortium name="DOE Joint Genome Institute"/>
            <person name="Vesth T.C."/>
            <person name="Nybo J."/>
            <person name="Theobald S."/>
            <person name="Brandl J."/>
            <person name="Frisvad J.C."/>
            <person name="Nielsen K.F."/>
            <person name="Lyhne E.K."/>
            <person name="Kogle M.E."/>
            <person name="Kuo A."/>
            <person name="Riley R."/>
            <person name="Clum A."/>
            <person name="Nolan M."/>
            <person name="Lipzen A."/>
            <person name="Salamov A."/>
            <person name="Henrissat B."/>
            <person name="Wiebenga A."/>
            <person name="De Vries R.P."/>
            <person name="Grigoriev I.V."/>
            <person name="Mortensen U.H."/>
            <person name="Andersen M.R."/>
            <person name="Baker S.E."/>
        </authorList>
    </citation>
    <scope>NUCLEOTIDE SEQUENCE [LARGE SCALE GENOMIC DNA]</scope>
    <source>
        <strain evidence="2 3">JOP 1030-1</strain>
    </source>
</reference>
<protein>
    <recommendedName>
        <fullName evidence="1">DUF7730 domain-containing protein</fullName>
    </recommendedName>
</protein>
<dbReference type="PANTHER" id="PTHR38790">
    <property type="entry name" value="2EXR DOMAIN-CONTAINING PROTEIN-RELATED"/>
    <property type="match status" value="1"/>
</dbReference>
<dbReference type="OrthoDB" id="515692at2759"/>
<dbReference type="Pfam" id="PF24864">
    <property type="entry name" value="DUF7730"/>
    <property type="match status" value="1"/>
</dbReference>
<dbReference type="PANTHER" id="PTHR38790:SF4">
    <property type="entry name" value="2EXR DOMAIN-CONTAINING PROTEIN"/>
    <property type="match status" value="1"/>
</dbReference>
<dbReference type="RefSeq" id="XP_025427532.1">
    <property type="nucleotide sequence ID" value="XM_025573747.1"/>
</dbReference>
<feature type="domain" description="DUF7730" evidence="1">
    <location>
        <begin position="61"/>
        <end position="265"/>
    </location>
</feature>
<keyword evidence="3" id="KW-1185">Reference proteome</keyword>
<name>A0A318ZDF4_9EURO</name>
<evidence type="ECO:0000313" key="2">
    <source>
        <dbReference type="EMBL" id="PYH41550.1"/>
    </source>
</evidence>
<evidence type="ECO:0000313" key="3">
    <source>
        <dbReference type="Proteomes" id="UP000248349"/>
    </source>
</evidence>
<proteinExistence type="predicted"/>
<dbReference type="GeneID" id="37074975"/>
<dbReference type="InterPro" id="IPR056632">
    <property type="entry name" value="DUF7730"/>
</dbReference>
<dbReference type="AlphaFoldDB" id="A0A318ZDF4"/>
<dbReference type="EMBL" id="KZ821263">
    <property type="protein sequence ID" value="PYH41550.1"/>
    <property type="molecule type" value="Genomic_DNA"/>
</dbReference>
<dbReference type="Proteomes" id="UP000248349">
    <property type="component" value="Unassembled WGS sequence"/>
</dbReference>